<feature type="region of interest" description="Disordered" evidence="7">
    <location>
        <begin position="771"/>
        <end position="832"/>
    </location>
</feature>
<keyword evidence="4 8" id="KW-1133">Transmembrane helix</keyword>
<dbReference type="PANTHER" id="PTHR22730:SF1">
    <property type="entry name" value="PROMININ-LIKE PROTEIN"/>
    <property type="match status" value="1"/>
</dbReference>
<comment type="similarity">
    <text evidence="2">Belongs to the prominin family.</text>
</comment>
<dbReference type="Proteomes" id="UP000030746">
    <property type="component" value="Unassembled WGS sequence"/>
</dbReference>
<dbReference type="OMA" id="VYHLMMY"/>
<feature type="transmembrane region" description="Helical" evidence="8">
    <location>
        <begin position="716"/>
        <end position="735"/>
    </location>
</feature>
<accession>V4BDS2</accession>
<keyword evidence="6" id="KW-0325">Glycoprotein</keyword>
<dbReference type="AlphaFoldDB" id="V4BDS2"/>
<keyword evidence="5 8" id="KW-0472">Membrane</keyword>
<feature type="transmembrane region" description="Helical" evidence="8">
    <location>
        <begin position="95"/>
        <end position="116"/>
    </location>
</feature>
<feature type="transmembrane region" description="Helical" evidence="8">
    <location>
        <begin position="43"/>
        <end position="74"/>
    </location>
</feature>
<evidence type="ECO:0000256" key="2">
    <source>
        <dbReference type="ARBA" id="ARBA00006058"/>
    </source>
</evidence>
<dbReference type="CTD" id="20237013"/>
<evidence type="ECO:0008006" key="11">
    <source>
        <dbReference type="Google" id="ProtNLM"/>
    </source>
</evidence>
<feature type="transmembrane region" description="Helical" evidence="8">
    <location>
        <begin position="409"/>
        <end position="439"/>
    </location>
</feature>
<dbReference type="OrthoDB" id="6229420at2759"/>
<dbReference type="HOGENOM" id="CLU_008293_1_1_1"/>
<sequence>MAQKYLFGWTIPRPDNEDLTAIAQGHFDFAEFNSRWQEVSSYFLGYTLCLAVGVLFAIIMPIVGCCFCCCRCCGRCGGKRKLHDPKRAKCKRTSYCTVLLIINTVCLAGVICAFVTNDILHQKLDNKDKMGPLGNVDKAVASLDNYVNNTVKFLEKNILKTYEAATEEITISINESAITAVKKVLDIVNASVFIDQTKDLAKKTDIVLDDLVNIRDTLKELKTNGDTLSTNLTQLKNEIDQFCQPPNNGKCTGLDTDKYKTEADFSKLSELSTEIDNVKDSLNITQYINQVEGKIDQVKSNVTDKISDSIIKATNTMRDVRKDVTNGIDLCKGKIQDATKPVFDFQGSLESEQSEISKYGNYVWYAGLGISCLLLLIVLFYYLGVLFGMCGERPGRGAACCNTGVGGNFLMAGVAFSFVFSWILMIICLILFLAGGFAYTEACRYFVTHEPADLQPFENLVFQNLDFTKNLFNDSNAKFSIVQTLKNCEENQAIYTALQLDSFLNINNYLNISSLYKQIDNIAKSNVDFNNITILIPELRQQIEEFGNAGLDKIDYDSFEAEINKNLTAIDLIELAKKLENKAASETGQFKQQLEEFAAKLRRMDKELVTPMKKDVTNLKGNLTHLKENSNVKPETEALVKGLESAEKKFNSEGVTEVNTMLSEVVNNIKNTLGNKTTDIKTMIKKDAGKCRPVYDSIYLMTDAFCVVVLYPMNGFWFSMGWCLFFFIPSIIFAVKLSTLYHREEEYVEEKGFDDPNFSMYAGPNPDTIPLTSSTGPQHGNGYGAHNTGYRDDGYRGKSNGYPTHAEGPPGYNDGYRGRPAPRLEANDTSIGDGVPYYYYPPPNETPLPAYSPQKF</sequence>
<comment type="subcellular location">
    <subcellularLocation>
        <location evidence="1">Membrane</location>
        <topology evidence="1">Multi-pass membrane protein</topology>
    </subcellularLocation>
</comment>
<evidence type="ECO:0000313" key="9">
    <source>
        <dbReference type="EMBL" id="ESP03882.1"/>
    </source>
</evidence>
<dbReference type="EMBL" id="KB199905">
    <property type="protein sequence ID" value="ESP03882.1"/>
    <property type="molecule type" value="Genomic_DNA"/>
</dbReference>
<feature type="transmembrane region" description="Helical" evidence="8">
    <location>
        <begin position="362"/>
        <end position="388"/>
    </location>
</feature>
<evidence type="ECO:0000256" key="1">
    <source>
        <dbReference type="ARBA" id="ARBA00004141"/>
    </source>
</evidence>
<name>V4BDS2_LOTGI</name>
<organism evidence="9 10">
    <name type="scientific">Lottia gigantea</name>
    <name type="common">Giant owl limpet</name>
    <dbReference type="NCBI Taxonomy" id="225164"/>
    <lineage>
        <taxon>Eukaryota</taxon>
        <taxon>Metazoa</taxon>
        <taxon>Spiralia</taxon>
        <taxon>Lophotrochozoa</taxon>
        <taxon>Mollusca</taxon>
        <taxon>Gastropoda</taxon>
        <taxon>Patellogastropoda</taxon>
        <taxon>Lottioidea</taxon>
        <taxon>Lottiidae</taxon>
        <taxon>Lottia</taxon>
    </lineage>
</organism>
<evidence type="ECO:0000256" key="6">
    <source>
        <dbReference type="ARBA" id="ARBA00023180"/>
    </source>
</evidence>
<proteinExistence type="inferred from homology"/>
<evidence type="ECO:0000256" key="4">
    <source>
        <dbReference type="ARBA" id="ARBA00022989"/>
    </source>
</evidence>
<dbReference type="KEGG" id="lgi:LOTGIDRAFT_156479"/>
<reference evidence="9 10" key="1">
    <citation type="journal article" date="2013" name="Nature">
        <title>Insights into bilaterian evolution from three spiralian genomes.</title>
        <authorList>
            <person name="Simakov O."/>
            <person name="Marletaz F."/>
            <person name="Cho S.J."/>
            <person name="Edsinger-Gonzales E."/>
            <person name="Havlak P."/>
            <person name="Hellsten U."/>
            <person name="Kuo D.H."/>
            <person name="Larsson T."/>
            <person name="Lv J."/>
            <person name="Arendt D."/>
            <person name="Savage R."/>
            <person name="Osoegawa K."/>
            <person name="de Jong P."/>
            <person name="Grimwood J."/>
            <person name="Chapman J.A."/>
            <person name="Shapiro H."/>
            <person name="Aerts A."/>
            <person name="Otillar R.P."/>
            <person name="Terry A.Y."/>
            <person name="Boore J.L."/>
            <person name="Grigoriev I.V."/>
            <person name="Lindberg D.R."/>
            <person name="Seaver E.C."/>
            <person name="Weisblat D.A."/>
            <person name="Putnam N.H."/>
            <person name="Rokhsar D.S."/>
        </authorList>
    </citation>
    <scope>NUCLEOTIDE SEQUENCE [LARGE SCALE GENOMIC DNA]</scope>
</reference>
<protein>
    <recommendedName>
        <fullName evidence="11">Prominin-like protein</fullName>
    </recommendedName>
</protein>
<evidence type="ECO:0000313" key="10">
    <source>
        <dbReference type="Proteomes" id="UP000030746"/>
    </source>
</evidence>
<evidence type="ECO:0000256" key="3">
    <source>
        <dbReference type="ARBA" id="ARBA00022692"/>
    </source>
</evidence>
<evidence type="ECO:0000256" key="8">
    <source>
        <dbReference type="SAM" id="Phobius"/>
    </source>
</evidence>
<dbReference type="GeneID" id="20237013"/>
<dbReference type="PANTHER" id="PTHR22730">
    <property type="entry name" value="PROMININ PROM PROTEIN"/>
    <property type="match status" value="1"/>
</dbReference>
<dbReference type="GO" id="GO:0016020">
    <property type="term" value="C:membrane"/>
    <property type="evidence" value="ECO:0007669"/>
    <property type="project" value="UniProtKB-SubCell"/>
</dbReference>
<keyword evidence="10" id="KW-1185">Reference proteome</keyword>
<dbReference type="SUPFAM" id="SSF58113">
    <property type="entry name" value="Apolipoprotein A-I"/>
    <property type="match status" value="1"/>
</dbReference>
<dbReference type="RefSeq" id="XP_009045364.1">
    <property type="nucleotide sequence ID" value="XM_009047116.1"/>
</dbReference>
<evidence type="ECO:0000256" key="7">
    <source>
        <dbReference type="SAM" id="MobiDB-lite"/>
    </source>
</evidence>
<evidence type="ECO:0000256" key="5">
    <source>
        <dbReference type="ARBA" id="ARBA00023136"/>
    </source>
</evidence>
<dbReference type="InterPro" id="IPR008795">
    <property type="entry name" value="Prominin"/>
</dbReference>
<gene>
    <name evidence="9" type="ORF">LOTGIDRAFT_156479</name>
</gene>
<keyword evidence="3 8" id="KW-0812">Transmembrane</keyword>
<dbReference type="Pfam" id="PF05478">
    <property type="entry name" value="Prominin"/>
    <property type="match status" value="1"/>
</dbReference>